<evidence type="ECO:0000256" key="1">
    <source>
        <dbReference type="SAM" id="MobiDB-lite"/>
    </source>
</evidence>
<dbReference type="OrthoDB" id="6496015at2759"/>
<dbReference type="Proteomes" id="UP000076858">
    <property type="component" value="Unassembled WGS sequence"/>
</dbReference>
<feature type="compositionally biased region" description="Basic residues" evidence="1">
    <location>
        <begin position="183"/>
        <end position="193"/>
    </location>
</feature>
<evidence type="ECO:0000313" key="4">
    <source>
        <dbReference type="Proteomes" id="UP000076858"/>
    </source>
</evidence>
<feature type="compositionally biased region" description="Acidic residues" evidence="1">
    <location>
        <begin position="100"/>
        <end position="112"/>
    </location>
</feature>
<accession>A0A164PWI7</accession>
<dbReference type="InterPro" id="IPR054465">
    <property type="entry name" value="Integrase_p58-like_C"/>
</dbReference>
<feature type="region of interest" description="Disordered" evidence="1">
    <location>
        <begin position="100"/>
        <end position="229"/>
    </location>
</feature>
<evidence type="ECO:0000313" key="3">
    <source>
        <dbReference type="EMBL" id="KZS07208.1"/>
    </source>
</evidence>
<dbReference type="Pfam" id="PF22938">
    <property type="entry name" value="Integrase_p58_C"/>
    <property type="match status" value="1"/>
</dbReference>
<reference evidence="3 4" key="1">
    <citation type="submission" date="2016-03" db="EMBL/GenBank/DDBJ databases">
        <title>EvidentialGene: Evidence-directed Construction of Genes on Genomes.</title>
        <authorList>
            <person name="Gilbert D.G."/>
            <person name="Choi J.-H."/>
            <person name="Mockaitis K."/>
            <person name="Colbourne J."/>
            <person name="Pfrender M."/>
        </authorList>
    </citation>
    <scope>NUCLEOTIDE SEQUENCE [LARGE SCALE GENOMIC DNA]</scope>
    <source>
        <strain evidence="3 4">Xinb3</strain>
        <tissue evidence="3">Complete organism</tissue>
    </source>
</reference>
<name>A0A164PWI7_9CRUS</name>
<proteinExistence type="predicted"/>
<keyword evidence="4" id="KW-1185">Reference proteome</keyword>
<organism evidence="3 4">
    <name type="scientific">Daphnia magna</name>
    <dbReference type="NCBI Taxonomy" id="35525"/>
    <lineage>
        <taxon>Eukaryota</taxon>
        <taxon>Metazoa</taxon>
        <taxon>Ecdysozoa</taxon>
        <taxon>Arthropoda</taxon>
        <taxon>Crustacea</taxon>
        <taxon>Branchiopoda</taxon>
        <taxon>Diplostraca</taxon>
        <taxon>Cladocera</taxon>
        <taxon>Anomopoda</taxon>
        <taxon>Daphniidae</taxon>
        <taxon>Daphnia</taxon>
    </lineage>
</organism>
<dbReference type="AlphaFoldDB" id="A0A164PWI7"/>
<gene>
    <name evidence="3" type="ORF">APZ42_029120</name>
</gene>
<comment type="caution">
    <text evidence="3">The sequence shown here is derived from an EMBL/GenBank/DDBJ whole genome shotgun (WGS) entry which is preliminary data.</text>
</comment>
<evidence type="ECO:0000259" key="2">
    <source>
        <dbReference type="Pfam" id="PF22938"/>
    </source>
</evidence>
<dbReference type="EMBL" id="LRGB01002536">
    <property type="protein sequence ID" value="KZS07208.1"/>
    <property type="molecule type" value="Genomic_DNA"/>
</dbReference>
<feature type="compositionally biased region" description="Basic and acidic residues" evidence="1">
    <location>
        <begin position="113"/>
        <end position="146"/>
    </location>
</feature>
<sequence length="561" mass="62328">MKAMMELREDVKDRLAMVQQLQKTQYDARVSAAPVYEPGDLVLIFQPQRKKGLAEKILHQYVGPYQVIRQVTELSYELRKPSGKKTFVVHVSQMKKLVVESDEESDSDEEVEKLEHADTDLDVERADRDSGVARDDTGSEEARAETEQGVACAETDTGETPEADTGVTPDTSTAAAAVEPPARRRKGRMKRPPLKPIAEMDEGLQDGKDSAVPAATESSAGRSTRKKRAPGWTKNMLFSTLVCVVGQMVQANEMRGKYVATEGLVFHPESTLTLGDSEWVVIYDVPTKRAEQVIKLVIAWVYDMAGKSGAPEEAEFRELERALKGEGTRWKRGLFDGGGQLLNWLFGTTTTKDLESVHSRLESFDKKGLEVVHLLQEQATLLNVTMGHLTEHETEISALMVVVTRFVEQANRALDCTADVLHGWQTGLADAAIGRLSPLLCFINVLAKALNSVRQALPQDWGLTPALQGGNRWRAYQEARMEAALLGVSPDRQPFVEFNVDEVRKYAQYMGSVCPFLKPIDRKGRMKSCAAAVFLQEQEGIQRNCQLDIICKSYITLVISN</sequence>
<protein>
    <recommendedName>
        <fullName evidence="2">Integrase p58-like C-terminal domain-containing protein</fullName>
    </recommendedName>
</protein>
<feature type="domain" description="Integrase p58-like C-terminal" evidence="2">
    <location>
        <begin position="63"/>
        <end position="96"/>
    </location>
</feature>